<feature type="domain" description="DUF6862" evidence="1">
    <location>
        <begin position="4"/>
        <end position="53"/>
    </location>
</feature>
<proteinExistence type="predicted"/>
<evidence type="ECO:0000259" key="1">
    <source>
        <dbReference type="Pfam" id="PF21726"/>
    </source>
</evidence>
<dbReference type="InterPro" id="IPR049271">
    <property type="entry name" value="DUF6862"/>
</dbReference>
<evidence type="ECO:0000313" key="3">
    <source>
        <dbReference type="Proteomes" id="UP000295719"/>
    </source>
</evidence>
<evidence type="ECO:0000313" key="2">
    <source>
        <dbReference type="EMBL" id="TCV90998.1"/>
    </source>
</evidence>
<sequence>MEREQAQQQINDLREKDISRDQRVIEAYGNDRAGSATCAGTRLDVIAAKQEYEKTGTYDSKASQQYSDAYGKIVNLLDITSVDAQNQQQVKDALTQYAIDVLGVDRQTAQGYAIKKQGMDVIIASLTPVLGSAAASKLGTISSEANKKASLLKEISSQGVKSTNAHILHGSKISSGTEKLNQKQESAIKKIDNTIKYALKDHDITGTLKDTGGNPVSKNNGRILRSYAGNAKHTQRTKKSCRYLKNVHNTEAQSAYGGATDAIEKMNQL</sequence>
<gene>
    <name evidence="2" type="ORF">EDC52_1254</name>
</gene>
<dbReference type="Pfam" id="PF21726">
    <property type="entry name" value="DUF6862"/>
    <property type="match status" value="1"/>
</dbReference>
<comment type="caution">
    <text evidence="2">The sequence shown here is derived from an EMBL/GenBank/DDBJ whole genome shotgun (WGS) entry which is preliminary data.</text>
</comment>
<dbReference type="CDD" id="cd20700">
    <property type="entry name" value="CdiA-CT_Ec_tRNase"/>
    <property type="match status" value="1"/>
</dbReference>
<dbReference type="AlphaFoldDB" id="A0A4R3YI67"/>
<organism evidence="2 3">
    <name type="scientific">Biostraticola tofi</name>
    <dbReference type="NCBI Taxonomy" id="466109"/>
    <lineage>
        <taxon>Bacteria</taxon>
        <taxon>Pseudomonadati</taxon>
        <taxon>Pseudomonadota</taxon>
        <taxon>Gammaproteobacteria</taxon>
        <taxon>Enterobacterales</taxon>
        <taxon>Bruguierivoracaceae</taxon>
        <taxon>Biostraticola</taxon>
    </lineage>
</organism>
<dbReference type="Proteomes" id="UP000295719">
    <property type="component" value="Unassembled WGS sequence"/>
</dbReference>
<protein>
    <recommendedName>
        <fullName evidence="1">DUF6862 domain-containing protein</fullName>
    </recommendedName>
</protein>
<accession>A0A4R3YI67</accession>
<dbReference type="EMBL" id="SMCR01000025">
    <property type="protein sequence ID" value="TCV90998.1"/>
    <property type="molecule type" value="Genomic_DNA"/>
</dbReference>
<keyword evidence="3" id="KW-1185">Reference proteome</keyword>
<reference evidence="2 3" key="1">
    <citation type="submission" date="2019-03" db="EMBL/GenBank/DDBJ databases">
        <title>Genomic Encyclopedia of Type Strains, Phase IV (KMG-IV): sequencing the most valuable type-strain genomes for metagenomic binning, comparative biology and taxonomic classification.</title>
        <authorList>
            <person name="Goeker M."/>
        </authorList>
    </citation>
    <scope>NUCLEOTIDE SEQUENCE [LARGE SCALE GENOMIC DNA]</scope>
    <source>
        <strain evidence="2 3">DSM 19580</strain>
    </source>
</reference>
<name>A0A4R3YI67_9GAMM</name>